<dbReference type="InterPro" id="IPR015424">
    <property type="entry name" value="PyrdxlP-dep_Trfase"/>
</dbReference>
<dbReference type="GO" id="GO:0030170">
    <property type="term" value="F:pyridoxal phosphate binding"/>
    <property type="evidence" value="ECO:0007669"/>
    <property type="project" value="InterPro"/>
</dbReference>
<dbReference type="EMBL" id="JAYKXN010000002">
    <property type="protein sequence ID" value="KAK7311149.1"/>
    <property type="molecule type" value="Genomic_DNA"/>
</dbReference>
<dbReference type="GO" id="GO:0009448">
    <property type="term" value="P:gamma-aminobutyric acid metabolic process"/>
    <property type="evidence" value="ECO:0007669"/>
    <property type="project" value="TreeGrafter"/>
</dbReference>
<dbReference type="Proteomes" id="UP001359559">
    <property type="component" value="Unassembled WGS sequence"/>
</dbReference>
<dbReference type="Pfam" id="PF00202">
    <property type="entry name" value="Aminotran_3"/>
    <property type="match status" value="1"/>
</dbReference>
<dbReference type="InterPro" id="IPR015422">
    <property type="entry name" value="PyrdxlP-dep_Trfase_small"/>
</dbReference>
<dbReference type="GO" id="GO:0004015">
    <property type="term" value="F:adenosylmethionine-8-amino-7-oxononanoate transaminase activity"/>
    <property type="evidence" value="ECO:0007669"/>
    <property type="project" value="TreeGrafter"/>
</dbReference>
<gene>
    <name evidence="5" type="ORF">RJT34_09084</name>
</gene>
<dbReference type="PANTHER" id="PTHR42684:SF3">
    <property type="entry name" value="ADENOSYLMETHIONINE-8-AMINO-7-OXONONANOATE AMINOTRANSFERASE"/>
    <property type="match status" value="1"/>
</dbReference>
<accession>A0AAN9PV83</accession>
<protein>
    <recommendedName>
        <fullName evidence="4">Hydantoinase B/oxoprolinase domain-containing protein</fullName>
    </recommendedName>
</protein>
<reference evidence="5 6" key="1">
    <citation type="submission" date="2024-01" db="EMBL/GenBank/DDBJ databases">
        <title>The genomes of 5 underutilized Papilionoideae crops provide insights into root nodulation and disease resistance.</title>
        <authorList>
            <person name="Yuan L."/>
        </authorList>
    </citation>
    <scope>NUCLEOTIDE SEQUENCE [LARGE SCALE GENOMIC DNA]</scope>
    <source>
        <strain evidence="5">LY-2023</strain>
        <tissue evidence="5">Leaf</tissue>
    </source>
</reference>
<dbReference type="PANTHER" id="PTHR42684">
    <property type="entry name" value="ADENOSYLMETHIONINE-8-AMINO-7-OXONONANOATE AMINOTRANSFERASE"/>
    <property type="match status" value="1"/>
</dbReference>
<dbReference type="Pfam" id="PF02538">
    <property type="entry name" value="Hydantoinase_B"/>
    <property type="match status" value="1"/>
</dbReference>
<dbReference type="InterPro" id="IPR015421">
    <property type="entry name" value="PyrdxlP-dep_Trfase_major"/>
</dbReference>
<dbReference type="SUPFAM" id="SSF53383">
    <property type="entry name" value="PLP-dependent transferases"/>
    <property type="match status" value="1"/>
</dbReference>
<evidence type="ECO:0000256" key="2">
    <source>
        <dbReference type="ARBA" id="ARBA00022679"/>
    </source>
</evidence>
<dbReference type="AlphaFoldDB" id="A0AAN9PV83"/>
<name>A0AAN9PV83_CLITE</name>
<feature type="domain" description="Hydantoinase B/oxoprolinase" evidence="4">
    <location>
        <begin position="5"/>
        <end position="75"/>
    </location>
</feature>
<dbReference type="InterPro" id="IPR003692">
    <property type="entry name" value="Hydantoinase_B"/>
</dbReference>
<evidence type="ECO:0000313" key="6">
    <source>
        <dbReference type="Proteomes" id="UP001359559"/>
    </source>
</evidence>
<dbReference type="InterPro" id="IPR005814">
    <property type="entry name" value="Aminotrans_3"/>
</dbReference>
<keyword evidence="1" id="KW-0032">Aminotransferase</keyword>
<sequence>MGSVIHLKLSINANKGEGEAVFDFAGTSAEVYGNWNAPEAVTAAAVIYCVRCLVNVDIPLNQGYLAPVKILIPEARAVVSGNFQENPLQAPLWSRSNSTQSSLAKDNSTNEGFKGHDMLAPFTAGWQTTDSKPLIIDKSEGSYVYDFNGKKYLDSLAGLWCTALGGSEPHLVDATIAQLKKLPFYHSFWNGTTKPSLDLAKELLEIFTARKMAKAFFVNSGSEANDTQVKLVWYYNNALGRPDKKKFIARAKSYS</sequence>
<evidence type="ECO:0000313" key="5">
    <source>
        <dbReference type="EMBL" id="KAK7311149.1"/>
    </source>
</evidence>
<dbReference type="Gene3D" id="3.90.1150.10">
    <property type="entry name" value="Aspartate Aminotransferase, domain 1"/>
    <property type="match status" value="1"/>
</dbReference>
<proteinExistence type="predicted"/>
<evidence type="ECO:0000256" key="3">
    <source>
        <dbReference type="ARBA" id="ARBA00022898"/>
    </source>
</evidence>
<keyword evidence="2" id="KW-0808">Transferase</keyword>
<evidence type="ECO:0000259" key="4">
    <source>
        <dbReference type="Pfam" id="PF02538"/>
    </source>
</evidence>
<keyword evidence="6" id="KW-1185">Reference proteome</keyword>
<dbReference type="Gene3D" id="3.40.640.10">
    <property type="entry name" value="Type I PLP-dependent aspartate aminotransferase-like (Major domain)"/>
    <property type="match status" value="1"/>
</dbReference>
<dbReference type="GO" id="GO:0009102">
    <property type="term" value="P:biotin biosynthetic process"/>
    <property type="evidence" value="ECO:0007669"/>
    <property type="project" value="TreeGrafter"/>
</dbReference>
<comment type="caution">
    <text evidence="5">The sequence shown here is derived from an EMBL/GenBank/DDBJ whole genome shotgun (WGS) entry which is preliminary data.</text>
</comment>
<organism evidence="5 6">
    <name type="scientific">Clitoria ternatea</name>
    <name type="common">Butterfly pea</name>
    <dbReference type="NCBI Taxonomy" id="43366"/>
    <lineage>
        <taxon>Eukaryota</taxon>
        <taxon>Viridiplantae</taxon>
        <taxon>Streptophyta</taxon>
        <taxon>Embryophyta</taxon>
        <taxon>Tracheophyta</taxon>
        <taxon>Spermatophyta</taxon>
        <taxon>Magnoliopsida</taxon>
        <taxon>eudicotyledons</taxon>
        <taxon>Gunneridae</taxon>
        <taxon>Pentapetalae</taxon>
        <taxon>rosids</taxon>
        <taxon>fabids</taxon>
        <taxon>Fabales</taxon>
        <taxon>Fabaceae</taxon>
        <taxon>Papilionoideae</taxon>
        <taxon>50 kb inversion clade</taxon>
        <taxon>NPAAA clade</taxon>
        <taxon>indigoferoid/millettioid clade</taxon>
        <taxon>Phaseoleae</taxon>
        <taxon>Clitoria</taxon>
    </lineage>
</organism>
<evidence type="ECO:0000256" key="1">
    <source>
        <dbReference type="ARBA" id="ARBA00022576"/>
    </source>
</evidence>
<keyword evidence="3" id="KW-0663">Pyridoxal phosphate</keyword>